<protein>
    <submittedName>
        <fullName evidence="2">Uncharacterized protein</fullName>
    </submittedName>
</protein>
<sequence>MAIEAPTPEEDDNRTAIPTAYAISRLE</sequence>
<evidence type="ECO:0000256" key="1">
    <source>
        <dbReference type="SAM" id="MobiDB-lite"/>
    </source>
</evidence>
<organism evidence="2 3">
    <name type="scientific">Trifolium medium</name>
    <dbReference type="NCBI Taxonomy" id="97028"/>
    <lineage>
        <taxon>Eukaryota</taxon>
        <taxon>Viridiplantae</taxon>
        <taxon>Streptophyta</taxon>
        <taxon>Embryophyta</taxon>
        <taxon>Tracheophyta</taxon>
        <taxon>Spermatophyta</taxon>
        <taxon>Magnoliopsida</taxon>
        <taxon>eudicotyledons</taxon>
        <taxon>Gunneridae</taxon>
        <taxon>Pentapetalae</taxon>
        <taxon>rosids</taxon>
        <taxon>fabids</taxon>
        <taxon>Fabales</taxon>
        <taxon>Fabaceae</taxon>
        <taxon>Papilionoideae</taxon>
        <taxon>50 kb inversion clade</taxon>
        <taxon>NPAAA clade</taxon>
        <taxon>Hologalegina</taxon>
        <taxon>IRL clade</taxon>
        <taxon>Trifolieae</taxon>
        <taxon>Trifolium</taxon>
    </lineage>
</organism>
<evidence type="ECO:0000313" key="2">
    <source>
        <dbReference type="EMBL" id="MCI66841.1"/>
    </source>
</evidence>
<name>A0A392U094_9FABA</name>
<comment type="caution">
    <text evidence="2">The sequence shown here is derived from an EMBL/GenBank/DDBJ whole genome shotgun (WGS) entry which is preliminary data.</text>
</comment>
<feature type="region of interest" description="Disordered" evidence="1">
    <location>
        <begin position="1"/>
        <end position="27"/>
    </location>
</feature>
<keyword evidence="3" id="KW-1185">Reference proteome</keyword>
<dbReference type="EMBL" id="LXQA010703416">
    <property type="protein sequence ID" value="MCI66841.1"/>
    <property type="molecule type" value="Genomic_DNA"/>
</dbReference>
<dbReference type="Proteomes" id="UP000265520">
    <property type="component" value="Unassembled WGS sequence"/>
</dbReference>
<dbReference type="AlphaFoldDB" id="A0A392U094"/>
<feature type="non-terminal residue" evidence="2">
    <location>
        <position position="27"/>
    </location>
</feature>
<evidence type="ECO:0000313" key="3">
    <source>
        <dbReference type="Proteomes" id="UP000265520"/>
    </source>
</evidence>
<accession>A0A392U094</accession>
<reference evidence="2 3" key="1">
    <citation type="journal article" date="2018" name="Front. Plant Sci.">
        <title>Red Clover (Trifolium pratense) and Zigzag Clover (T. medium) - A Picture of Genomic Similarities and Differences.</title>
        <authorList>
            <person name="Dluhosova J."/>
            <person name="Istvanek J."/>
            <person name="Nedelnik J."/>
            <person name="Repkova J."/>
        </authorList>
    </citation>
    <scope>NUCLEOTIDE SEQUENCE [LARGE SCALE GENOMIC DNA]</scope>
    <source>
        <strain evidence="3">cv. 10/8</strain>
        <tissue evidence="2">Leaf</tissue>
    </source>
</reference>
<proteinExistence type="predicted"/>